<keyword evidence="2" id="KW-1185">Reference proteome</keyword>
<name>A0A1A9WNV0_9MUSC</name>
<dbReference type="Proteomes" id="UP000091820">
    <property type="component" value="Unassembled WGS sequence"/>
</dbReference>
<dbReference type="VEuPathDB" id="VectorBase:GBRI026550"/>
<proteinExistence type="predicted"/>
<protein>
    <submittedName>
        <fullName evidence="1">Uncharacterized protein</fullName>
    </submittedName>
</protein>
<organism evidence="1 2">
    <name type="scientific">Glossina brevipalpis</name>
    <dbReference type="NCBI Taxonomy" id="37001"/>
    <lineage>
        <taxon>Eukaryota</taxon>
        <taxon>Metazoa</taxon>
        <taxon>Ecdysozoa</taxon>
        <taxon>Arthropoda</taxon>
        <taxon>Hexapoda</taxon>
        <taxon>Insecta</taxon>
        <taxon>Pterygota</taxon>
        <taxon>Neoptera</taxon>
        <taxon>Endopterygota</taxon>
        <taxon>Diptera</taxon>
        <taxon>Brachycera</taxon>
        <taxon>Muscomorpha</taxon>
        <taxon>Hippoboscoidea</taxon>
        <taxon>Glossinidae</taxon>
        <taxon>Glossina</taxon>
    </lineage>
</organism>
<accession>A0A1A9WNV0</accession>
<evidence type="ECO:0000313" key="2">
    <source>
        <dbReference type="Proteomes" id="UP000091820"/>
    </source>
</evidence>
<reference evidence="2" key="1">
    <citation type="submission" date="2014-03" db="EMBL/GenBank/DDBJ databases">
        <authorList>
            <person name="Aksoy S."/>
            <person name="Warren W."/>
            <person name="Wilson R.K."/>
        </authorList>
    </citation>
    <scope>NUCLEOTIDE SEQUENCE [LARGE SCALE GENOMIC DNA]</scope>
    <source>
        <strain evidence="2">IAEA</strain>
    </source>
</reference>
<dbReference type="AlphaFoldDB" id="A0A1A9WNV0"/>
<sequence>MTVARSVFIHDTSAMYRITVASWTFYFVINYLQQAIAIEEKILSNMATQAILETQLSHTFISPYSFLLVFKVMRTPAKYRLNVRHNLTSPIPLYLGKDDSAMRELSDHKVLTQ</sequence>
<dbReference type="EnsemblMetazoa" id="GBRI026550-RA">
    <property type="protein sequence ID" value="GBRI026550-PA"/>
    <property type="gene ID" value="GBRI026550"/>
</dbReference>
<reference evidence="1" key="2">
    <citation type="submission" date="2020-05" db="UniProtKB">
        <authorList>
            <consortium name="EnsemblMetazoa"/>
        </authorList>
    </citation>
    <scope>IDENTIFICATION</scope>
    <source>
        <strain evidence="1">IAEA</strain>
    </source>
</reference>
<evidence type="ECO:0000313" key="1">
    <source>
        <dbReference type="EnsemblMetazoa" id="GBRI026550-PA"/>
    </source>
</evidence>